<dbReference type="Proteomes" id="UP000189677">
    <property type="component" value="Chromosome"/>
</dbReference>
<reference evidence="1 2" key="1">
    <citation type="submission" date="2016-11" db="EMBL/GenBank/DDBJ databases">
        <title>Complete genome sequence of Streptomyces niveus SCSIO 3406.</title>
        <authorList>
            <person name="Zhu Q."/>
            <person name="Cheng W."/>
            <person name="Song Y."/>
            <person name="Li Q."/>
            <person name="Ju J."/>
        </authorList>
    </citation>
    <scope>NUCLEOTIDE SEQUENCE [LARGE SCALE GENOMIC DNA]</scope>
    <source>
        <strain evidence="1 2">SCSIO 3406</strain>
    </source>
</reference>
<protein>
    <submittedName>
        <fullName evidence="1">Uncharacterized protein</fullName>
    </submittedName>
</protein>
<evidence type="ECO:0000313" key="1">
    <source>
        <dbReference type="EMBL" id="AQU69184.1"/>
    </source>
</evidence>
<dbReference type="AlphaFoldDB" id="A0A1U9QY71"/>
<dbReference type="KEGG" id="snw:BBN63_26375"/>
<accession>A0A1U9QY71</accession>
<name>A0A1U9QY71_STRNV</name>
<keyword evidence="2" id="KW-1185">Reference proteome</keyword>
<evidence type="ECO:0000313" key="2">
    <source>
        <dbReference type="Proteomes" id="UP000189677"/>
    </source>
</evidence>
<gene>
    <name evidence="1" type="ORF">BBN63_26375</name>
</gene>
<proteinExistence type="predicted"/>
<dbReference type="EMBL" id="CP018047">
    <property type="protein sequence ID" value="AQU69184.1"/>
    <property type="molecule type" value="Genomic_DNA"/>
</dbReference>
<sequence length="64" mass="7139">MHTDIHLRLHALRAADLRTEAALFRLSRAAVQPSGGLRGRLGWFLVGLGLRLVHRPPVRVPRIA</sequence>
<organism evidence="1 2">
    <name type="scientific">Streptomyces niveus</name>
    <name type="common">Streptomyces spheroides</name>
    <dbReference type="NCBI Taxonomy" id="193462"/>
    <lineage>
        <taxon>Bacteria</taxon>
        <taxon>Bacillati</taxon>
        <taxon>Actinomycetota</taxon>
        <taxon>Actinomycetes</taxon>
        <taxon>Kitasatosporales</taxon>
        <taxon>Streptomycetaceae</taxon>
        <taxon>Streptomyces</taxon>
    </lineage>
</organism>
<dbReference type="RefSeq" id="WP_078077828.1">
    <property type="nucleotide sequence ID" value="NZ_CP018047.1"/>
</dbReference>